<dbReference type="OrthoDB" id="1090443at2759"/>
<dbReference type="PANTHER" id="PTHR33116">
    <property type="entry name" value="REVERSE TRANSCRIPTASE ZINC-BINDING DOMAIN-CONTAINING PROTEIN-RELATED-RELATED"/>
    <property type="match status" value="1"/>
</dbReference>
<dbReference type="InterPro" id="IPR026960">
    <property type="entry name" value="RVT-Znf"/>
</dbReference>
<keyword evidence="3" id="KW-1185">Reference proteome</keyword>
<dbReference type="PANTHER" id="PTHR33116:SF78">
    <property type="entry name" value="OS12G0587133 PROTEIN"/>
    <property type="match status" value="1"/>
</dbReference>
<dbReference type="AlphaFoldDB" id="A0A8X7USS0"/>
<accession>A0A8X7USS0</accession>
<proteinExistence type="predicted"/>
<feature type="domain" description="Reverse transcriptase zinc-binding" evidence="1">
    <location>
        <begin position="275"/>
        <end position="359"/>
    </location>
</feature>
<gene>
    <name evidence="2" type="ORF">Bca52824_037474</name>
</gene>
<organism evidence="2 3">
    <name type="scientific">Brassica carinata</name>
    <name type="common">Ethiopian mustard</name>
    <name type="synonym">Abyssinian cabbage</name>
    <dbReference type="NCBI Taxonomy" id="52824"/>
    <lineage>
        <taxon>Eukaryota</taxon>
        <taxon>Viridiplantae</taxon>
        <taxon>Streptophyta</taxon>
        <taxon>Embryophyta</taxon>
        <taxon>Tracheophyta</taxon>
        <taxon>Spermatophyta</taxon>
        <taxon>Magnoliopsida</taxon>
        <taxon>eudicotyledons</taxon>
        <taxon>Gunneridae</taxon>
        <taxon>Pentapetalae</taxon>
        <taxon>rosids</taxon>
        <taxon>malvids</taxon>
        <taxon>Brassicales</taxon>
        <taxon>Brassicaceae</taxon>
        <taxon>Brassiceae</taxon>
        <taxon>Brassica</taxon>
    </lineage>
</organism>
<dbReference type="EMBL" id="JAAMPC010000009">
    <property type="protein sequence ID" value="KAG2290805.1"/>
    <property type="molecule type" value="Genomic_DNA"/>
</dbReference>
<dbReference type="Proteomes" id="UP000886595">
    <property type="component" value="Unassembled WGS sequence"/>
</dbReference>
<evidence type="ECO:0000259" key="1">
    <source>
        <dbReference type="Pfam" id="PF13966"/>
    </source>
</evidence>
<reference evidence="2 3" key="1">
    <citation type="submission" date="2020-02" db="EMBL/GenBank/DDBJ databases">
        <authorList>
            <person name="Ma Q."/>
            <person name="Huang Y."/>
            <person name="Song X."/>
            <person name="Pei D."/>
        </authorList>
    </citation>
    <scope>NUCLEOTIDE SEQUENCE [LARGE SCALE GENOMIC DNA]</scope>
    <source>
        <strain evidence="2">Sxm20200214</strain>
        <tissue evidence="2">Leaf</tissue>
    </source>
</reference>
<evidence type="ECO:0000313" key="2">
    <source>
        <dbReference type="EMBL" id="KAG2290805.1"/>
    </source>
</evidence>
<sequence>MVSHFLFHHPEFFPRVAIAWQQIKVYGTAMYSLSKKLKLLKTEIKEINREHFSDLENRVREAHSNLISCQNQVLANPTVLLAAQEKEAQSKWLTLALAEERFLQQRSRIRWLESGDQNSAFFHRMVVSRRAINQIHYLLDGAGNRLSDTGEIKLHCVSYFEELFGASTTALTATKTLISSCTGDGANTSFWFDNWCSQGRLLEVTGENGPLLLGIPEQSTVQEALSSRDWQVPYRSRNQNVATVRSLLQNYASNHDVLASDTVLWGPQDWQEHEFLTKITWELLRPKEDNKGWFNAVWFKHSVLKHSFNFWVANLNRLPVNARIAQWSPHLSPLCTLCTTHDETRDHLFINCVFASEIWNLLFRRLGHHLNHLQSWNDLISWLLAPFRSSKKKLLCKMASQAAVYLIWKERNNRRHNVQPTTPNILFKQLDRLIKDTLLARRLKKGCSTLLSLWFSYG</sequence>
<comment type="caution">
    <text evidence="2">The sequence shown here is derived from an EMBL/GenBank/DDBJ whole genome shotgun (WGS) entry which is preliminary data.</text>
</comment>
<evidence type="ECO:0000313" key="3">
    <source>
        <dbReference type="Proteomes" id="UP000886595"/>
    </source>
</evidence>
<dbReference type="Pfam" id="PF13966">
    <property type="entry name" value="zf-RVT"/>
    <property type="match status" value="1"/>
</dbReference>
<name>A0A8X7USS0_BRACI</name>
<protein>
    <recommendedName>
        <fullName evidence="1">Reverse transcriptase zinc-binding domain-containing protein</fullName>
    </recommendedName>
</protein>